<dbReference type="SUPFAM" id="SSF52540">
    <property type="entry name" value="P-loop containing nucleoside triphosphate hydrolases"/>
    <property type="match status" value="1"/>
</dbReference>
<dbReference type="InterPro" id="IPR003959">
    <property type="entry name" value="ATPase_AAA_core"/>
</dbReference>
<comment type="catalytic activity">
    <reaction evidence="4">
        <text>ATP + H2O = ADP + phosphate + H(+)</text>
        <dbReference type="Rhea" id="RHEA:13065"/>
        <dbReference type="ChEBI" id="CHEBI:15377"/>
        <dbReference type="ChEBI" id="CHEBI:15378"/>
        <dbReference type="ChEBI" id="CHEBI:30616"/>
        <dbReference type="ChEBI" id="CHEBI:43474"/>
        <dbReference type="ChEBI" id="CHEBI:456216"/>
    </reaction>
</comment>
<evidence type="ECO:0000256" key="6">
    <source>
        <dbReference type="SAM" id="MobiDB-lite"/>
    </source>
</evidence>
<reference evidence="9 10" key="1">
    <citation type="submission" date="2024-10" db="EMBL/GenBank/DDBJ databases">
        <authorList>
            <person name="Ryan C."/>
        </authorList>
    </citation>
    <scope>NUCLEOTIDE SEQUENCE [LARGE SCALE GENOMIC DNA]</scope>
</reference>
<keyword evidence="10" id="KW-1185">Reference proteome</keyword>
<keyword evidence="7" id="KW-0812">Transmembrane</keyword>
<dbReference type="Proteomes" id="UP001497457">
    <property type="component" value="Unassembled WGS sequence"/>
</dbReference>
<evidence type="ECO:0000256" key="5">
    <source>
        <dbReference type="RuleBase" id="RU003651"/>
    </source>
</evidence>
<dbReference type="InterPro" id="IPR027417">
    <property type="entry name" value="P-loop_NTPase"/>
</dbReference>
<dbReference type="Pfam" id="PF25568">
    <property type="entry name" value="AAA_lid_At3g28540"/>
    <property type="match status" value="1"/>
</dbReference>
<sequence>MPNSGTPGDTPTILTKWTWMDAVTLSLLTCLFGLLFPNLVNLQQQIFGRRVHRRVRWLASIVDPDLSVTIRELDGPAHMKRSSDAYEDVKAYLGARCSRKARHLLGEAARNAADKLELSMRNGEEVADEIKGGTATVWWSLHFIPRSTERDEEGYQYTLHYQECHRDDVLCKYLPDVRRKGRHILDTDRQRKIMTNISGWGPSDGWSRMLFKHPKTFETLAMDPSTKQEIIDDLKMFQKGRKYYAKLGKPWKRGYLLYGPPGTGKSTMVAAMANLLKYDVYDIELTSVKSNTELRKLLIGIKNKSITVIEDIDCSLDLTGARKDGDDNDDDDGTIAPEAAARVAQDQDKVTSSRSQVTLSGLLNFIDGLWSACGEERIIVFTTNHIDKLDPALIRRGRMDMHIEMSYCCFEAFKFLAKLYLNKDSHRLFGAVEKLLREVEMTPADVAENLTLRSDDDDAESCLQRLVGELKKRRTTGGKANRATIRSNNAARAVPAGATEDGRRRSPRIRARTPIAPY</sequence>
<dbReference type="GO" id="GO:0006950">
    <property type="term" value="P:response to stress"/>
    <property type="evidence" value="ECO:0007669"/>
    <property type="project" value="UniProtKB-ARBA"/>
</dbReference>
<comment type="caution">
    <text evidence="9">The sequence shown here is derived from an EMBL/GenBank/DDBJ whole genome shotgun (WGS) entry which is preliminary data.</text>
</comment>
<evidence type="ECO:0000256" key="2">
    <source>
        <dbReference type="ARBA" id="ARBA00007448"/>
    </source>
</evidence>
<dbReference type="InterPro" id="IPR058017">
    <property type="entry name" value="At3g28540-like_C"/>
</dbReference>
<dbReference type="SMART" id="SM00382">
    <property type="entry name" value="AAA"/>
    <property type="match status" value="1"/>
</dbReference>
<comment type="similarity">
    <text evidence="2">Belongs to the AAA ATPase family. BCS1 subfamily.</text>
</comment>
<dbReference type="AlphaFoldDB" id="A0ABC9H2A1"/>
<feature type="domain" description="AAA+ ATPase" evidence="8">
    <location>
        <begin position="251"/>
        <end position="409"/>
    </location>
</feature>
<comment type="cofactor">
    <cofactor evidence="1">
        <name>Mg(2+)</name>
        <dbReference type="ChEBI" id="CHEBI:18420"/>
    </cofactor>
</comment>
<feature type="transmembrane region" description="Helical" evidence="7">
    <location>
        <begin position="20"/>
        <end position="40"/>
    </location>
</feature>
<dbReference type="InterPro" id="IPR025753">
    <property type="entry name" value="AAA_N_dom"/>
</dbReference>
<dbReference type="InterPro" id="IPR003593">
    <property type="entry name" value="AAA+_ATPase"/>
</dbReference>
<name>A0ABC9H2A1_9POAL</name>
<keyword evidence="5" id="KW-0067">ATP-binding</keyword>
<evidence type="ECO:0000313" key="9">
    <source>
        <dbReference type="EMBL" id="CAM0148393.1"/>
    </source>
</evidence>
<dbReference type="GO" id="GO:0005524">
    <property type="term" value="F:ATP binding"/>
    <property type="evidence" value="ECO:0007669"/>
    <property type="project" value="UniProtKB-KW"/>
</dbReference>
<evidence type="ECO:0000256" key="3">
    <source>
        <dbReference type="ARBA" id="ARBA00022842"/>
    </source>
</evidence>
<evidence type="ECO:0000256" key="1">
    <source>
        <dbReference type="ARBA" id="ARBA00001946"/>
    </source>
</evidence>
<dbReference type="PANTHER" id="PTHR23070">
    <property type="entry name" value="BCS1 AAA-TYPE ATPASE"/>
    <property type="match status" value="1"/>
</dbReference>
<accession>A0ABC9H2A1</accession>
<keyword evidence="5" id="KW-0547">Nucleotide-binding</keyword>
<keyword evidence="7" id="KW-1133">Transmembrane helix</keyword>
<keyword evidence="3" id="KW-0460">Magnesium</keyword>
<dbReference type="Gene3D" id="6.10.280.40">
    <property type="match status" value="1"/>
</dbReference>
<gene>
    <name evidence="9" type="ORF">URODEC1_LOCUS121705</name>
</gene>
<evidence type="ECO:0000259" key="8">
    <source>
        <dbReference type="SMART" id="SM00382"/>
    </source>
</evidence>
<dbReference type="InterPro" id="IPR003960">
    <property type="entry name" value="ATPase_AAA_CS"/>
</dbReference>
<evidence type="ECO:0000256" key="4">
    <source>
        <dbReference type="ARBA" id="ARBA00049360"/>
    </source>
</evidence>
<feature type="region of interest" description="Disordered" evidence="6">
    <location>
        <begin position="488"/>
        <end position="518"/>
    </location>
</feature>
<protein>
    <recommendedName>
        <fullName evidence="8">AAA+ ATPase domain-containing protein</fullName>
    </recommendedName>
</protein>
<dbReference type="Pfam" id="PF00004">
    <property type="entry name" value="AAA"/>
    <property type="match status" value="2"/>
</dbReference>
<proteinExistence type="inferred from homology"/>
<dbReference type="InterPro" id="IPR050747">
    <property type="entry name" value="Mitochondrial_chaperone_BCS1"/>
</dbReference>
<organism evidence="9 10">
    <name type="scientific">Urochloa decumbens</name>
    <dbReference type="NCBI Taxonomy" id="240449"/>
    <lineage>
        <taxon>Eukaryota</taxon>
        <taxon>Viridiplantae</taxon>
        <taxon>Streptophyta</taxon>
        <taxon>Embryophyta</taxon>
        <taxon>Tracheophyta</taxon>
        <taxon>Spermatophyta</taxon>
        <taxon>Magnoliopsida</taxon>
        <taxon>Liliopsida</taxon>
        <taxon>Poales</taxon>
        <taxon>Poaceae</taxon>
        <taxon>PACMAD clade</taxon>
        <taxon>Panicoideae</taxon>
        <taxon>Panicodae</taxon>
        <taxon>Paniceae</taxon>
        <taxon>Melinidinae</taxon>
        <taxon>Urochloa</taxon>
    </lineage>
</organism>
<keyword evidence="7" id="KW-0472">Membrane</keyword>
<dbReference type="Pfam" id="PF14363">
    <property type="entry name" value="AAA_assoc"/>
    <property type="match status" value="1"/>
</dbReference>
<dbReference type="PROSITE" id="PS00674">
    <property type="entry name" value="AAA"/>
    <property type="match status" value="1"/>
</dbReference>
<dbReference type="CDD" id="cd19510">
    <property type="entry name" value="RecA-like_BCS1"/>
    <property type="match status" value="1"/>
</dbReference>
<evidence type="ECO:0000256" key="7">
    <source>
        <dbReference type="SAM" id="Phobius"/>
    </source>
</evidence>
<evidence type="ECO:0000313" key="10">
    <source>
        <dbReference type="Proteomes" id="UP001497457"/>
    </source>
</evidence>
<dbReference type="Gene3D" id="3.40.50.300">
    <property type="entry name" value="P-loop containing nucleotide triphosphate hydrolases"/>
    <property type="match status" value="1"/>
</dbReference>
<dbReference type="EMBL" id="CAXIPR030001308">
    <property type="protein sequence ID" value="CAM0148393.1"/>
    <property type="molecule type" value="Genomic_DNA"/>
</dbReference>